<dbReference type="Proteomes" id="UP000800097">
    <property type="component" value="Unassembled WGS sequence"/>
</dbReference>
<organism evidence="1 2">
    <name type="scientific">Westerdykella ornata</name>
    <dbReference type="NCBI Taxonomy" id="318751"/>
    <lineage>
        <taxon>Eukaryota</taxon>
        <taxon>Fungi</taxon>
        <taxon>Dikarya</taxon>
        <taxon>Ascomycota</taxon>
        <taxon>Pezizomycotina</taxon>
        <taxon>Dothideomycetes</taxon>
        <taxon>Pleosporomycetidae</taxon>
        <taxon>Pleosporales</taxon>
        <taxon>Sporormiaceae</taxon>
        <taxon>Westerdykella</taxon>
    </lineage>
</organism>
<evidence type="ECO:0000313" key="2">
    <source>
        <dbReference type="Proteomes" id="UP000800097"/>
    </source>
</evidence>
<protein>
    <submittedName>
        <fullName evidence="1">Uncharacterized protein</fullName>
    </submittedName>
</protein>
<dbReference type="GeneID" id="54552574"/>
<evidence type="ECO:0000313" key="1">
    <source>
        <dbReference type="EMBL" id="KAF2271554.1"/>
    </source>
</evidence>
<keyword evidence="2" id="KW-1185">Reference proteome</keyword>
<reference evidence="1" key="1">
    <citation type="journal article" date="2020" name="Stud. Mycol.">
        <title>101 Dothideomycetes genomes: a test case for predicting lifestyles and emergence of pathogens.</title>
        <authorList>
            <person name="Haridas S."/>
            <person name="Albert R."/>
            <person name="Binder M."/>
            <person name="Bloem J."/>
            <person name="Labutti K."/>
            <person name="Salamov A."/>
            <person name="Andreopoulos B."/>
            <person name="Baker S."/>
            <person name="Barry K."/>
            <person name="Bills G."/>
            <person name="Bluhm B."/>
            <person name="Cannon C."/>
            <person name="Castanera R."/>
            <person name="Culley D."/>
            <person name="Daum C."/>
            <person name="Ezra D."/>
            <person name="Gonzalez J."/>
            <person name="Henrissat B."/>
            <person name="Kuo A."/>
            <person name="Liang C."/>
            <person name="Lipzen A."/>
            <person name="Lutzoni F."/>
            <person name="Magnuson J."/>
            <person name="Mondo S."/>
            <person name="Nolan M."/>
            <person name="Ohm R."/>
            <person name="Pangilinan J."/>
            <person name="Park H.-J."/>
            <person name="Ramirez L."/>
            <person name="Alfaro M."/>
            <person name="Sun H."/>
            <person name="Tritt A."/>
            <person name="Yoshinaga Y."/>
            <person name="Zwiers L.-H."/>
            <person name="Turgeon B."/>
            <person name="Goodwin S."/>
            <person name="Spatafora J."/>
            <person name="Crous P."/>
            <person name="Grigoriev I."/>
        </authorList>
    </citation>
    <scope>NUCLEOTIDE SEQUENCE</scope>
    <source>
        <strain evidence="1">CBS 379.55</strain>
    </source>
</reference>
<dbReference type="EMBL" id="ML986538">
    <property type="protein sequence ID" value="KAF2271554.1"/>
    <property type="molecule type" value="Genomic_DNA"/>
</dbReference>
<sequence length="102" mass="10709">MQYTCITASIGSAPLSLHYAGSSRLLCFRPRDPAAIPRSPTATLTLGLVIHLIRSAFDHPNPEGSGQAGAGLVLNVSARLQCRSFAGVIYVASMPTAEVVRS</sequence>
<dbReference type="AlphaFoldDB" id="A0A6A6J5Q5"/>
<name>A0A6A6J5Q5_WESOR</name>
<accession>A0A6A6J5Q5</accession>
<gene>
    <name evidence="1" type="ORF">EI97DRAFT_437738</name>
</gene>
<proteinExistence type="predicted"/>
<dbReference type="RefSeq" id="XP_033649093.1">
    <property type="nucleotide sequence ID" value="XM_033799399.1"/>
</dbReference>